<dbReference type="InterPro" id="IPR036249">
    <property type="entry name" value="Thioredoxin-like_sf"/>
</dbReference>
<name>A0A934QA07_9MICO</name>
<keyword evidence="3" id="KW-0560">Oxidoreductase</keyword>
<keyword evidence="7" id="KW-0812">Transmembrane</keyword>
<dbReference type="Gene3D" id="3.40.30.10">
    <property type="entry name" value="Glutaredoxin"/>
    <property type="match status" value="1"/>
</dbReference>
<dbReference type="PANTHER" id="PTHR13887">
    <property type="entry name" value="GLUTATHIONE S-TRANSFERASE KAPPA"/>
    <property type="match status" value="1"/>
</dbReference>
<comment type="caution">
    <text evidence="9">The sequence shown here is derived from an EMBL/GenBank/DDBJ whole genome shotgun (WGS) entry which is preliminary data.</text>
</comment>
<dbReference type="Proteomes" id="UP000618733">
    <property type="component" value="Unassembled WGS sequence"/>
</dbReference>
<dbReference type="Pfam" id="PF13462">
    <property type="entry name" value="Thioredoxin_4"/>
    <property type="match status" value="1"/>
</dbReference>
<feature type="domain" description="Thioredoxin-like fold" evidence="8">
    <location>
        <begin position="86"/>
        <end position="253"/>
    </location>
</feature>
<feature type="compositionally biased region" description="Low complexity" evidence="6">
    <location>
        <begin position="48"/>
        <end position="57"/>
    </location>
</feature>
<gene>
    <name evidence="9" type="ORF">JD292_02235</name>
</gene>
<evidence type="ECO:0000256" key="7">
    <source>
        <dbReference type="SAM" id="Phobius"/>
    </source>
</evidence>
<organism evidence="9 10">
    <name type="scientific">Leucobacter edaphi</name>
    <dbReference type="NCBI Taxonomy" id="2796472"/>
    <lineage>
        <taxon>Bacteria</taxon>
        <taxon>Bacillati</taxon>
        <taxon>Actinomycetota</taxon>
        <taxon>Actinomycetes</taxon>
        <taxon>Micrococcales</taxon>
        <taxon>Microbacteriaceae</taxon>
        <taxon>Leucobacter</taxon>
    </lineage>
</organism>
<dbReference type="SUPFAM" id="SSF52833">
    <property type="entry name" value="Thioredoxin-like"/>
    <property type="match status" value="1"/>
</dbReference>
<sequence>MSLPPEALPRQALERRLRRSRVLNVLLGTVALAALVFGGLQWSENRDGGSNAASGGSQQTKEGQQADGGNSTNSGAPKLERRDANDPMAIGKVDAPVVLNEWVDMRCPFCAVASRDALPTVIKEYVDSGKVRIEYHDVAFFGEESARAAAAARAAGKQGKYHEFVTAVYAAAPETGHPELAQEELVAFAKTAGVSDIERFTADMTSPELRAEVAASTEQAQQLGVTSVPFFVADGKALSGAQPVDAFRSFLDAALDAA</sequence>
<evidence type="ECO:0000256" key="6">
    <source>
        <dbReference type="SAM" id="MobiDB-lite"/>
    </source>
</evidence>
<protein>
    <submittedName>
        <fullName evidence="9">Thioredoxin domain-containing protein</fullName>
    </submittedName>
</protein>
<proteinExistence type="inferred from homology"/>
<feature type="compositionally biased region" description="Polar residues" evidence="6">
    <location>
        <begin position="58"/>
        <end position="75"/>
    </location>
</feature>
<feature type="transmembrane region" description="Helical" evidence="7">
    <location>
        <begin position="21"/>
        <end position="42"/>
    </location>
</feature>
<keyword evidence="7" id="KW-0472">Membrane</keyword>
<evidence type="ECO:0000256" key="1">
    <source>
        <dbReference type="ARBA" id="ARBA00005791"/>
    </source>
</evidence>
<feature type="region of interest" description="Disordered" evidence="6">
    <location>
        <begin position="47"/>
        <end position="87"/>
    </location>
</feature>
<reference evidence="9" key="1">
    <citation type="submission" date="2020-12" db="EMBL/GenBank/DDBJ databases">
        <title>Leucobacter sp. CAS2, isolated from Chromium sludge.</title>
        <authorList>
            <person name="Xu Z."/>
        </authorList>
    </citation>
    <scope>NUCLEOTIDE SEQUENCE</scope>
    <source>
        <strain evidence="9">CSA2</strain>
    </source>
</reference>
<evidence type="ECO:0000313" key="9">
    <source>
        <dbReference type="EMBL" id="MBK0420899.1"/>
    </source>
</evidence>
<dbReference type="EMBL" id="JAEHOI010000002">
    <property type="protein sequence ID" value="MBK0420899.1"/>
    <property type="molecule type" value="Genomic_DNA"/>
</dbReference>
<keyword evidence="10" id="KW-1185">Reference proteome</keyword>
<evidence type="ECO:0000256" key="4">
    <source>
        <dbReference type="ARBA" id="ARBA00023157"/>
    </source>
</evidence>
<evidence type="ECO:0000256" key="5">
    <source>
        <dbReference type="ARBA" id="ARBA00023284"/>
    </source>
</evidence>
<dbReference type="PANTHER" id="PTHR13887:SF14">
    <property type="entry name" value="DISULFIDE BOND FORMATION PROTEIN D"/>
    <property type="match status" value="1"/>
</dbReference>
<evidence type="ECO:0000256" key="3">
    <source>
        <dbReference type="ARBA" id="ARBA00023002"/>
    </source>
</evidence>
<dbReference type="InterPro" id="IPR012336">
    <property type="entry name" value="Thioredoxin-like_fold"/>
</dbReference>
<keyword evidence="4" id="KW-1015">Disulfide bond</keyword>
<keyword evidence="5" id="KW-0676">Redox-active center</keyword>
<keyword evidence="7" id="KW-1133">Transmembrane helix</keyword>
<evidence type="ECO:0000313" key="10">
    <source>
        <dbReference type="Proteomes" id="UP000618733"/>
    </source>
</evidence>
<dbReference type="AlphaFoldDB" id="A0A934QA07"/>
<evidence type="ECO:0000259" key="8">
    <source>
        <dbReference type="Pfam" id="PF13462"/>
    </source>
</evidence>
<dbReference type="RefSeq" id="WP_200131106.1">
    <property type="nucleotide sequence ID" value="NZ_JAEHOI010000002.1"/>
</dbReference>
<dbReference type="GO" id="GO:0016491">
    <property type="term" value="F:oxidoreductase activity"/>
    <property type="evidence" value="ECO:0007669"/>
    <property type="project" value="UniProtKB-KW"/>
</dbReference>
<comment type="similarity">
    <text evidence="1">Belongs to the thioredoxin family. DsbA subfamily.</text>
</comment>
<keyword evidence="2" id="KW-0732">Signal</keyword>
<accession>A0A934QA07</accession>
<evidence type="ECO:0000256" key="2">
    <source>
        <dbReference type="ARBA" id="ARBA00022729"/>
    </source>
</evidence>